<dbReference type="AlphaFoldDB" id="A0A2N5S1K3"/>
<sequence length="101" mass="10812">MSNTSLDCVTSRIVSRLLSLHCLSACCVAPTSPLPPDNLAKSFVFCSQPAKLFLANSSPTPLHTKNASQQKDRSKSGSCSKSSQHSSVDLFCFRRSESGSC</sequence>
<organism evidence="2 3">
    <name type="scientific">Puccinia coronata f. sp. avenae</name>
    <dbReference type="NCBI Taxonomy" id="200324"/>
    <lineage>
        <taxon>Eukaryota</taxon>
        <taxon>Fungi</taxon>
        <taxon>Dikarya</taxon>
        <taxon>Basidiomycota</taxon>
        <taxon>Pucciniomycotina</taxon>
        <taxon>Pucciniomycetes</taxon>
        <taxon>Pucciniales</taxon>
        <taxon>Pucciniaceae</taxon>
        <taxon>Puccinia</taxon>
    </lineage>
</organism>
<reference evidence="2 3" key="1">
    <citation type="submission" date="2017-11" db="EMBL/GenBank/DDBJ databases">
        <title>De novo assembly and phasing of dikaryotic genomes from two isolates of Puccinia coronata f. sp. avenae, the causal agent of oat crown rust.</title>
        <authorList>
            <person name="Miller M.E."/>
            <person name="Zhang Y."/>
            <person name="Omidvar V."/>
            <person name="Sperschneider J."/>
            <person name="Schwessinger B."/>
            <person name="Raley C."/>
            <person name="Palmer J.M."/>
            <person name="Garnica D."/>
            <person name="Upadhyaya N."/>
            <person name="Rathjen J."/>
            <person name="Taylor J.M."/>
            <person name="Park R.F."/>
            <person name="Dodds P.N."/>
            <person name="Hirsch C.D."/>
            <person name="Kianian S.F."/>
            <person name="Figueroa M."/>
        </authorList>
    </citation>
    <scope>NUCLEOTIDE SEQUENCE [LARGE SCALE GENOMIC DNA]</scope>
    <source>
        <strain evidence="2">12NC29</strain>
    </source>
</reference>
<gene>
    <name evidence="2" type="ORF">PCANC_28249</name>
</gene>
<evidence type="ECO:0000313" key="2">
    <source>
        <dbReference type="EMBL" id="PLW07128.1"/>
    </source>
</evidence>
<dbReference type="EMBL" id="PGCJ01001253">
    <property type="protein sequence ID" value="PLW07128.1"/>
    <property type="molecule type" value="Genomic_DNA"/>
</dbReference>
<keyword evidence="3" id="KW-1185">Reference proteome</keyword>
<proteinExistence type="predicted"/>
<comment type="caution">
    <text evidence="2">The sequence shown here is derived from an EMBL/GenBank/DDBJ whole genome shotgun (WGS) entry which is preliminary data.</text>
</comment>
<feature type="compositionally biased region" description="Low complexity" evidence="1">
    <location>
        <begin position="76"/>
        <end position="87"/>
    </location>
</feature>
<feature type="compositionally biased region" description="Polar residues" evidence="1">
    <location>
        <begin position="56"/>
        <end position="69"/>
    </location>
</feature>
<protein>
    <submittedName>
        <fullName evidence="2">Uncharacterized protein</fullName>
    </submittedName>
</protein>
<dbReference type="Proteomes" id="UP000235388">
    <property type="component" value="Unassembled WGS sequence"/>
</dbReference>
<name>A0A2N5S1K3_9BASI</name>
<evidence type="ECO:0000256" key="1">
    <source>
        <dbReference type="SAM" id="MobiDB-lite"/>
    </source>
</evidence>
<feature type="region of interest" description="Disordered" evidence="1">
    <location>
        <begin position="56"/>
        <end position="87"/>
    </location>
</feature>
<evidence type="ECO:0000313" key="3">
    <source>
        <dbReference type="Proteomes" id="UP000235388"/>
    </source>
</evidence>
<accession>A0A2N5S1K3</accession>